<name>A0A833DTS9_9CREN</name>
<organism evidence="1 2">
    <name type="scientific">Ignisphaera aggregans</name>
    <dbReference type="NCBI Taxonomy" id="334771"/>
    <lineage>
        <taxon>Archaea</taxon>
        <taxon>Thermoproteota</taxon>
        <taxon>Thermoprotei</taxon>
        <taxon>Desulfurococcales</taxon>
        <taxon>Desulfurococcaceae</taxon>
        <taxon>Ignisphaera</taxon>
    </lineage>
</organism>
<dbReference type="EMBL" id="DQTV01000001">
    <property type="protein sequence ID" value="HIP56449.1"/>
    <property type="molecule type" value="Genomic_DNA"/>
</dbReference>
<gene>
    <name evidence="1" type="ORF">EYH02_00005</name>
</gene>
<comment type="caution">
    <text evidence="1">The sequence shown here is derived from an EMBL/GenBank/DDBJ whole genome shotgun (WGS) entry which is preliminary data.</text>
</comment>
<evidence type="ECO:0000313" key="2">
    <source>
        <dbReference type="Proteomes" id="UP000605805"/>
    </source>
</evidence>
<dbReference type="AlphaFoldDB" id="A0A833DTS9"/>
<reference evidence="1" key="1">
    <citation type="journal article" date="2020" name="ISME J.">
        <title>Gammaproteobacteria mediating utilization of methyl-, sulfur- and petroleum organic compounds in deep ocean hydrothermal plumes.</title>
        <authorList>
            <person name="Zhou Z."/>
            <person name="Liu Y."/>
            <person name="Pan J."/>
            <person name="Cron B.R."/>
            <person name="Toner B.M."/>
            <person name="Anantharaman K."/>
            <person name="Breier J.A."/>
            <person name="Dick G.J."/>
            <person name="Li M."/>
        </authorList>
    </citation>
    <scope>NUCLEOTIDE SEQUENCE</scope>
    <source>
        <strain evidence="1">SZUA-1435</strain>
    </source>
</reference>
<sequence>MNLRRISPMIASTALTAPSLHVDMPKLPLIDRSLARKVINAYVDEASKLIRSVGIEPVPIEKLAEDSYIMCSDPETLLYIGRFSGGIVPSDAISKAMDMCCERAVMSLHTHPIPLHIPTPEDIISSEMLGLGIECVLCRFDNRYARALCVKPKRAWYRVVRASEMILEKIFESISRYVVVDRDGHLLLLPYPSIEEAKAIEEMFIVSVQSEAEVLVLEIDL</sequence>
<evidence type="ECO:0000313" key="1">
    <source>
        <dbReference type="EMBL" id="HIP56449.1"/>
    </source>
</evidence>
<feature type="non-terminal residue" evidence="1">
    <location>
        <position position="221"/>
    </location>
</feature>
<proteinExistence type="predicted"/>
<dbReference type="Proteomes" id="UP000605805">
    <property type="component" value="Unassembled WGS sequence"/>
</dbReference>
<accession>A0A833DTS9</accession>
<protein>
    <submittedName>
        <fullName evidence="1">Uncharacterized protein</fullName>
    </submittedName>
</protein>